<dbReference type="GO" id="GO:0022857">
    <property type="term" value="F:transmembrane transporter activity"/>
    <property type="evidence" value="ECO:0007669"/>
    <property type="project" value="InterPro"/>
</dbReference>
<organism evidence="8 9">
    <name type="scientific">Gonium pectorale</name>
    <name type="common">Green alga</name>
    <dbReference type="NCBI Taxonomy" id="33097"/>
    <lineage>
        <taxon>Eukaryota</taxon>
        <taxon>Viridiplantae</taxon>
        <taxon>Chlorophyta</taxon>
        <taxon>core chlorophytes</taxon>
        <taxon>Chlorophyceae</taxon>
        <taxon>CS clade</taxon>
        <taxon>Chlamydomonadales</taxon>
        <taxon>Volvocaceae</taxon>
        <taxon>Gonium</taxon>
    </lineage>
</organism>
<dbReference type="GO" id="GO:0016020">
    <property type="term" value="C:membrane"/>
    <property type="evidence" value="ECO:0007669"/>
    <property type="project" value="UniProtKB-SubCell"/>
</dbReference>
<protein>
    <submittedName>
        <fullName evidence="8">Uncharacterized protein</fullName>
    </submittedName>
</protein>
<dbReference type="AlphaFoldDB" id="A0A150G453"/>
<evidence type="ECO:0000256" key="1">
    <source>
        <dbReference type="ARBA" id="ARBA00004141"/>
    </source>
</evidence>
<feature type="compositionally biased region" description="Low complexity" evidence="6">
    <location>
        <begin position="672"/>
        <end position="699"/>
    </location>
</feature>
<feature type="region of interest" description="Disordered" evidence="6">
    <location>
        <begin position="1"/>
        <end position="44"/>
    </location>
</feature>
<feature type="compositionally biased region" description="Gly residues" evidence="6">
    <location>
        <begin position="789"/>
        <end position="804"/>
    </location>
</feature>
<feature type="transmembrane region" description="Helical" evidence="7">
    <location>
        <begin position="165"/>
        <end position="185"/>
    </location>
</feature>
<dbReference type="OrthoDB" id="1641903at2759"/>
<keyword evidence="4 7" id="KW-1133">Transmembrane helix</keyword>
<evidence type="ECO:0000256" key="6">
    <source>
        <dbReference type="SAM" id="MobiDB-lite"/>
    </source>
</evidence>
<feature type="transmembrane region" description="Helical" evidence="7">
    <location>
        <begin position="126"/>
        <end position="145"/>
    </location>
</feature>
<evidence type="ECO:0000256" key="5">
    <source>
        <dbReference type="ARBA" id="ARBA00023136"/>
    </source>
</evidence>
<feature type="transmembrane region" description="Helical" evidence="7">
    <location>
        <begin position="351"/>
        <end position="369"/>
    </location>
</feature>
<gene>
    <name evidence="8" type="ORF">GPECTOR_65g219</name>
</gene>
<feature type="region of interest" description="Disordered" evidence="6">
    <location>
        <begin position="1235"/>
        <end position="1269"/>
    </location>
</feature>
<dbReference type="Pfam" id="PF00860">
    <property type="entry name" value="Xan_ur_permease"/>
    <property type="match status" value="2"/>
</dbReference>
<feature type="transmembrane region" description="Helical" evidence="7">
    <location>
        <begin position="191"/>
        <end position="211"/>
    </location>
</feature>
<feature type="transmembrane region" description="Helical" evidence="7">
    <location>
        <begin position="381"/>
        <end position="399"/>
    </location>
</feature>
<evidence type="ECO:0000256" key="4">
    <source>
        <dbReference type="ARBA" id="ARBA00022989"/>
    </source>
</evidence>
<evidence type="ECO:0000256" key="2">
    <source>
        <dbReference type="ARBA" id="ARBA00008821"/>
    </source>
</evidence>
<evidence type="ECO:0000313" key="9">
    <source>
        <dbReference type="Proteomes" id="UP000075714"/>
    </source>
</evidence>
<reference evidence="9" key="1">
    <citation type="journal article" date="2016" name="Nat. Commun.">
        <title>The Gonium pectorale genome demonstrates co-option of cell cycle regulation during the evolution of multicellularity.</title>
        <authorList>
            <person name="Hanschen E.R."/>
            <person name="Marriage T.N."/>
            <person name="Ferris P.J."/>
            <person name="Hamaji T."/>
            <person name="Toyoda A."/>
            <person name="Fujiyama A."/>
            <person name="Neme R."/>
            <person name="Noguchi H."/>
            <person name="Minakuchi Y."/>
            <person name="Suzuki M."/>
            <person name="Kawai-Toyooka H."/>
            <person name="Smith D.R."/>
            <person name="Sparks H."/>
            <person name="Anderson J."/>
            <person name="Bakaric R."/>
            <person name="Luria V."/>
            <person name="Karger A."/>
            <person name="Kirschner M.W."/>
            <person name="Durand P.M."/>
            <person name="Michod R.E."/>
            <person name="Nozaki H."/>
            <person name="Olson B.J."/>
        </authorList>
    </citation>
    <scope>NUCLEOTIDE SEQUENCE [LARGE SCALE GENOMIC DNA]</scope>
    <source>
        <strain evidence="9">NIES-2863</strain>
    </source>
</reference>
<feature type="transmembrane region" description="Helical" evidence="7">
    <location>
        <begin position="511"/>
        <end position="541"/>
    </location>
</feature>
<feature type="transmembrane region" description="Helical" evidence="7">
    <location>
        <begin position="547"/>
        <end position="569"/>
    </location>
</feature>
<comment type="subcellular location">
    <subcellularLocation>
        <location evidence="1">Membrane</location>
        <topology evidence="1">Multi-pass membrane protein</topology>
    </subcellularLocation>
</comment>
<keyword evidence="9" id="KW-1185">Reference proteome</keyword>
<keyword evidence="5 7" id="KW-0472">Membrane</keyword>
<accession>A0A150G453</accession>
<proteinExistence type="inferred from homology"/>
<sequence length="1269" mass="126421">MLRSEETPWPADVDGEIPGCSVHEADSRGSSSGSDDRSDRPPAVPAETRMASLRYTVTDVPPVHVCLILGFQHYLTMLGSTVVIPALLVPAMGGSQEDQARVVQTIFFVSGINTLIQTTIGDRLPIVQGGSFSFLKPAFSIIAIIKATHTFANEHERFVYTMRELQGSIMGSSLLVMAIGYSGAMGALLRFISPVVVAPTVCMVGLSLYTVGFSGVAECMEQGLLAVAAVLLFSQVLRRVQLPLPRGLISRPPSAAAGLLLLGGGPGAAPSSAAVGAALAGGGGGRGGGRGGGVRIFELFPLLWSILTCWAVAGLTGVGSRRVVQAGAAIMLLLAVFGKFGALFASLPSAIVAGLFCCVFGLIAAVGLSNLQFTDQNSGRNLMVVGFAIYMALSVPHFFDAYAAAHGGAGPIATSSRHFNDIVNTLLSTPMCVALIIAFPQDCWVTASTVCMLVRLALTLLWPRSVHWRPLYPAHRLVAPAVLLGWLLLNEQEPSTLAVWFTRSWPLLDCAYVLVFPTHVLLEALYGAATLAISIAIGVRIRTRHPHLRYCLTAQLLICLASTAWILYVHTWRLAGRRRGDGGDAAAAATVAARRAAALAAAECSGGSGSSGARAGGVNTAPACGAVDVAEGDGGAAVQAKGCPEGVPASGTTAPAAPADVEPVPSEPSPPADVDANAGGATGAEGAAGPAPAGPPAVASADAGATAAAAGAAAQPAPPVLDLRSWRDESADEQPPDAVSASLAAAAAAAAEASAAAAAASAAFTGAAAAWPAMPAVADNGSGSSSGSSGKGLGGGGGGAGGGSSPLARRRRQPPFRRRFASGSAGGAGAAAATYVVIDVRNTTAAAPPPESVALSAGILSPEPSLRPGSCMKGPDESSLLLHSPRVAPWDALPPVRPWLLSSPSPAATEAAAATAELASQEIDIGALIRALQLSPAGSESGGLPFGADGDGGGAAPGPFRIEVVVCWPEASAAAVGTSFNETQRGGGGGAAPAAAAGAASGLGFQHNHLEMLFRSQGLNLPARMLAATVLSLPAGAGEAAADGGGAAAGQPPAGTVLSYLLELPYVPAQPGLLLVEAVGLDVVPVVVMAGEEAAGEELRAATELWRGSADELDDLMYDVATYLHEVAEAEAGAGAGPLPGALLGAAGGAGGAGGTGGGPLLPLSPRLWACAPPLAAAVLWSAAGGGSARAAAAATGATAPLPFGLGWVGIVVAAGSALALGLGLLPRALLPEGDHKPPSPPVAFAKLTSGLGGRPRPGRPVGQAAQGR</sequence>
<comment type="similarity">
    <text evidence="2">Belongs to the nucleobase:cation symporter-2 (NCS2) (TC 2.A.40) family.</text>
</comment>
<feature type="compositionally biased region" description="Low complexity" evidence="6">
    <location>
        <begin position="779"/>
        <end position="788"/>
    </location>
</feature>
<feature type="transmembrane region" description="Helical" evidence="7">
    <location>
        <begin position="326"/>
        <end position="345"/>
    </location>
</feature>
<feature type="transmembrane region" description="Helical" evidence="7">
    <location>
        <begin position="444"/>
        <end position="462"/>
    </location>
</feature>
<feature type="transmembrane region" description="Helical" evidence="7">
    <location>
        <begin position="419"/>
        <end position="437"/>
    </location>
</feature>
<dbReference type="InterPro" id="IPR006043">
    <property type="entry name" value="NCS2"/>
</dbReference>
<evidence type="ECO:0000313" key="8">
    <source>
        <dbReference type="EMBL" id="KXZ44601.1"/>
    </source>
</evidence>
<dbReference type="PANTHER" id="PTHR11119">
    <property type="entry name" value="XANTHINE-URACIL / VITAMIN C PERMEASE FAMILY MEMBER"/>
    <property type="match status" value="1"/>
</dbReference>
<feature type="transmembrane region" description="Helical" evidence="7">
    <location>
        <begin position="102"/>
        <end position="120"/>
    </location>
</feature>
<feature type="transmembrane region" description="Helical" evidence="7">
    <location>
        <begin position="299"/>
        <end position="319"/>
    </location>
</feature>
<dbReference type="STRING" id="33097.A0A150G453"/>
<feature type="transmembrane region" description="Helical" evidence="7">
    <location>
        <begin position="1206"/>
        <end position="1226"/>
    </location>
</feature>
<feature type="region of interest" description="Disordered" evidence="6">
    <location>
        <begin position="648"/>
        <end position="699"/>
    </location>
</feature>
<feature type="compositionally biased region" description="Low complexity" evidence="6">
    <location>
        <begin position="652"/>
        <end position="664"/>
    </location>
</feature>
<evidence type="ECO:0000256" key="3">
    <source>
        <dbReference type="ARBA" id="ARBA00022692"/>
    </source>
</evidence>
<keyword evidence="3 7" id="KW-0812">Transmembrane</keyword>
<comment type="caution">
    <text evidence="8">The sequence shown here is derived from an EMBL/GenBank/DDBJ whole genome shotgun (WGS) entry which is preliminary data.</text>
</comment>
<evidence type="ECO:0000256" key="7">
    <source>
        <dbReference type="SAM" id="Phobius"/>
    </source>
</evidence>
<dbReference type="EMBL" id="LSYV01000066">
    <property type="protein sequence ID" value="KXZ44601.1"/>
    <property type="molecule type" value="Genomic_DNA"/>
</dbReference>
<feature type="region of interest" description="Disordered" evidence="6">
    <location>
        <begin position="779"/>
        <end position="812"/>
    </location>
</feature>
<feature type="transmembrane region" description="Helical" evidence="7">
    <location>
        <begin position="71"/>
        <end position="90"/>
    </location>
</feature>
<name>A0A150G453_GONPE</name>
<dbReference type="Proteomes" id="UP000075714">
    <property type="component" value="Unassembled WGS sequence"/>
</dbReference>